<dbReference type="EMBL" id="FMIC01000002">
    <property type="protein sequence ID" value="SCL73325.1"/>
    <property type="molecule type" value="Genomic_DNA"/>
</dbReference>
<protein>
    <submittedName>
        <fullName evidence="1">Uncharacterized protein</fullName>
    </submittedName>
</protein>
<dbReference type="AlphaFoldDB" id="A0A1C6W414"/>
<proteinExistence type="predicted"/>
<dbReference type="RefSeq" id="WP_176733861.1">
    <property type="nucleotide sequence ID" value="NZ_FMIC01000002.1"/>
</dbReference>
<evidence type="ECO:0000313" key="2">
    <source>
        <dbReference type="Proteomes" id="UP000199343"/>
    </source>
</evidence>
<reference evidence="1 2" key="1">
    <citation type="submission" date="2016-06" db="EMBL/GenBank/DDBJ databases">
        <authorList>
            <person name="Kjaerup R.B."/>
            <person name="Dalgaard T.S."/>
            <person name="Juul-Madsen H.R."/>
        </authorList>
    </citation>
    <scope>NUCLEOTIDE SEQUENCE [LARGE SCALE GENOMIC DNA]</scope>
    <source>
        <strain evidence="1 2">DSM 43363</strain>
    </source>
</reference>
<gene>
    <name evidence="1" type="ORF">GA0070608_5599</name>
</gene>
<sequence length="51" mass="5435">MSAGRALVEAERTAPTEIHHRPAAREAVAQVARYPVAPSRIIQLAATLSVT</sequence>
<name>A0A1C6W414_9ACTN</name>
<accession>A0A1C6W414</accession>
<organism evidence="1 2">
    <name type="scientific">Micromonospora peucetia</name>
    <dbReference type="NCBI Taxonomy" id="47871"/>
    <lineage>
        <taxon>Bacteria</taxon>
        <taxon>Bacillati</taxon>
        <taxon>Actinomycetota</taxon>
        <taxon>Actinomycetes</taxon>
        <taxon>Micromonosporales</taxon>
        <taxon>Micromonosporaceae</taxon>
        <taxon>Micromonospora</taxon>
    </lineage>
</organism>
<dbReference type="STRING" id="47871.GA0070608_5599"/>
<dbReference type="Proteomes" id="UP000199343">
    <property type="component" value="Unassembled WGS sequence"/>
</dbReference>
<evidence type="ECO:0000313" key="1">
    <source>
        <dbReference type="EMBL" id="SCL73325.1"/>
    </source>
</evidence>